<keyword evidence="1" id="KW-0175">Coiled coil</keyword>
<evidence type="ECO:0000313" key="2">
    <source>
        <dbReference type="EMBL" id="CAD8067458.1"/>
    </source>
</evidence>
<evidence type="ECO:0000256" key="1">
    <source>
        <dbReference type="SAM" id="Coils"/>
    </source>
</evidence>
<keyword evidence="3" id="KW-1185">Reference proteome</keyword>
<accession>A0A8S1LH67</accession>
<protein>
    <submittedName>
        <fullName evidence="2">Uncharacterized protein</fullName>
    </submittedName>
</protein>
<organism evidence="2 3">
    <name type="scientific">Paramecium sonneborni</name>
    <dbReference type="NCBI Taxonomy" id="65129"/>
    <lineage>
        <taxon>Eukaryota</taxon>
        <taxon>Sar</taxon>
        <taxon>Alveolata</taxon>
        <taxon>Ciliophora</taxon>
        <taxon>Intramacronucleata</taxon>
        <taxon>Oligohymenophorea</taxon>
        <taxon>Peniculida</taxon>
        <taxon>Parameciidae</taxon>
        <taxon>Paramecium</taxon>
    </lineage>
</organism>
<sequence>MNFEDDNRRKDISIYDKQCKVWYEFLKEQTNKINNYLNDTKSGLDNYKTNLEERLKELDEQYDLNCEVLDSLREQISTIEYYQEVQEQEINDYENAINSAQVEKDKHSRETLQKEKEELITLICEMKHKKIEDWLKTIKKDLSDGDLKEILKICYRLFYGAKTFNLEEFIENVLSKGETKTEVEAPSNWMKEKGLQQQGNEKLKFKLCPLLAKFAIYNRQELNKDSRQMLRLLLDSQQQKQNQTPQIIFLVFLLQKFNNWDIACCDNDKLEQRIKELEQTLEEKRNSPEYLQQQNHLHFLQKEEEFTNDVITKISNIRQALEELLLSFSKYEEYQQQQIDEMQQTVEFNSRNDEIDLIYLEKEQQIEMK</sequence>
<dbReference type="AlphaFoldDB" id="A0A8S1LH67"/>
<dbReference type="OrthoDB" id="299218at2759"/>
<comment type="caution">
    <text evidence="2">The sequence shown here is derived from an EMBL/GenBank/DDBJ whole genome shotgun (WGS) entry which is preliminary data.</text>
</comment>
<proteinExistence type="predicted"/>
<dbReference type="EMBL" id="CAJJDN010000023">
    <property type="protein sequence ID" value="CAD8067458.1"/>
    <property type="molecule type" value="Genomic_DNA"/>
</dbReference>
<gene>
    <name evidence="2" type="ORF">PSON_ATCC_30995.1.T0230046</name>
</gene>
<reference evidence="2" key="1">
    <citation type="submission" date="2021-01" db="EMBL/GenBank/DDBJ databases">
        <authorList>
            <consortium name="Genoscope - CEA"/>
            <person name="William W."/>
        </authorList>
    </citation>
    <scope>NUCLEOTIDE SEQUENCE</scope>
</reference>
<feature type="coiled-coil region" evidence="1">
    <location>
        <begin position="41"/>
        <end position="110"/>
    </location>
</feature>
<evidence type="ECO:0000313" key="3">
    <source>
        <dbReference type="Proteomes" id="UP000692954"/>
    </source>
</evidence>
<dbReference type="Proteomes" id="UP000692954">
    <property type="component" value="Unassembled WGS sequence"/>
</dbReference>
<name>A0A8S1LH67_9CILI</name>